<proteinExistence type="predicted"/>
<protein>
    <submittedName>
        <fullName evidence="1">Uncharacterized protein</fullName>
    </submittedName>
</protein>
<sequence>MRTLFPPPGSGIIGGSVHVPSLPAFFPLAGLKTIVPETGRGRIGTCFASPEGRRGIRRFFAAAHS</sequence>
<organism evidence="1 2">
    <name type="scientific">Caldibacillus debilis</name>
    <dbReference type="NCBI Taxonomy" id="301148"/>
    <lineage>
        <taxon>Bacteria</taxon>
        <taxon>Bacillati</taxon>
        <taxon>Bacillota</taxon>
        <taxon>Bacilli</taxon>
        <taxon>Bacillales</taxon>
        <taxon>Bacillaceae</taxon>
        <taxon>Caldibacillus</taxon>
    </lineage>
</organism>
<accession>A0A3E0K7H6</accession>
<dbReference type="EMBL" id="QEWE01000013">
    <property type="protein sequence ID" value="REJ29776.1"/>
    <property type="molecule type" value="Genomic_DNA"/>
</dbReference>
<reference evidence="1 2" key="1">
    <citation type="submission" date="2018-03" db="EMBL/GenBank/DDBJ databases">
        <authorList>
            <person name="Keele B.F."/>
        </authorList>
    </citation>
    <scope>NUCLEOTIDE SEQUENCE [LARGE SCALE GENOMIC DNA]</scope>
    <source>
        <strain evidence="1">ZCTH4_d</strain>
    </source>
</reference>
<evidence type="ECO:0000313" key="2">
    <source>
        <dbReference type="Proteomes" id="UP000257014"/>
    </source>
</evidence>
<name>A0A3E0K7H6_9BACI</name>
<dbReference type="Proteomes" id="UP000257014">
    <property type="component" value="Unassembled WGS sequence"/>
</dbReference>
<dbReference type="AlphaFoldDB" id="A0A3E0K7H6"/>
<comment type="caution">
    <text evidence="1">The sequence shown here is derived from an EMBL/GenBank/DDBJ whole genome shotgun (WGS) entry which is preliminary data.</text>
</comment>
<gene>
    <name evidence="1" type="ORF">C6P37_04855</name>
</gene>
<evidence type="ECO:0000313" key="1">
    <source>
        <dbReference type="EMBL" id="REJ29776.1"/>
    </source>
</evidence>